<gene>
    <name evidence="2" type="ORF">ACFQ1S_04830</name>
</gene>
<evidence type="ECO:0000313" key="3">
    <source>
        <dbReference type="Proteomes" id="UP001597045"/>
    </source>
</evidence>
<protein>
    <recommendedName>
        <fullName evidence="1">DeoR-like transcriptional repressor C-terminal sensor domain-containing protein</fullName>
    </recommendedName>
</protein>
<keyword evidence="3" id="KW-1185">Reference proteome</keyword>
<dbReference type="InterPro" id="IPR014036">
    <property type="entry name" value="DeoR-like_C"/>
</dbReference>
<organism evidence="2 3">
    <name type="scientific">Kibdelosporangium lantanae</name>
    <dbReference type="NCBI Taxonomy" id="1497396"/>
    <lineage>
        <taxon>Bacteria</taxon>
        <taxon>Bacillati</taxon>
        <taxon>Actinomycetota</taxon>
        <taxon>Actinomycetes</taxon>
        <taxon>Pseudonocardiales</taxon>
        <taxon>Pseudonocardiaceae</taxon>
        <taxon>Kibdelosporangium</taxon>
    </lineage>
</organism>
<evidence type="ECO:0000313" key="2">
    <source>
        <dbReference type="EMBL" id="MFD1044968.1"/>
    </source>
</evidence>
<evidence type="ECO:0000259" key="1">
    <source>
        <dbReference type="Pfam" id="PF00455"/>
    </source>
</evidence>
<sequence length="416" mass="47550">MFSSTPKLESLLMNTGTVTEFVSKETWTTLAATLKKVFYDQYAGTFEEEDIAGYTAELCTVYHRNKEPHRRIRYLARQKAFGEDNPDVDKYLDASTEQKVCDMAAKFVDEFIDRNGQWAYIRQQPWYESGEYVIAVDVNYYPNRAGIFKYYPIFHKDTGGNNIFVNLVFDNDSVIEATEWYTDLALPSDKRAAWQKALLPETHLTALERARKALADKAKAAAKDKDAKPEVVKGGVTDTVYTYVSWVDDLVWHATPIDLPRIEMTQEIARHIHQPLDAAHTEARFVYFDDDAQVRSNIEGLEIIGTMSELPGPHLSKWLKINLPKVQDIDEPMAKQVWHDLYHGNGGADRVFLGTDGFSEQRGLCSPSLEQAHLKHAMLHCARHAYVLVDRSKMGQEPFHYWTPLDRAHTVLTNNP</sequence>
<dbReference type="Proteomes" id="UP001597045">
    <property type="component" value="Unassembled WGS sequence"/>
</dbReference>
<reference evidence="3" key="1">
    <citation type="journal article" date="2019" name="Int. J. Syst. Evol. Microbiol.">
        <title>The Global Catalogue of Microorganisms (GCM) 10K type strain sequencing project: providing services to taxonomists for standard genome sequencing and annotation.</title>
        <authorList>
            <consortium name="The Broad Institute Genomics Platform"/>
            <consortium name="The Broad Institute Genome Sequencing Center for Infectious Disease"/>
            <person name="Wu L."/>
            <person name="Ma J."/>
        </authorList>
    </citation>
    <scope>NUCLEOTIDE SEQUENCE [LARGE SCALE GENOMIC DNA]</scope>
    <source>
        <strain evidence="3">JCM 31486</strain>
    </source>
</reference>
<dbReference type="EMBL" id="JBHTIS010000172">
    <property type="protein sequence ID" value="MFD1044968.1"/>
    <property type="molecule type" value="Genomic_DNA"/>
</dbReference>
<dbReference type="SUPFAM" id="SSF100950">
    <property type="entry name" value="NagB/RpiA/CoA transferase-like"/>
    <property type="match status" value="1"/>
</dbReference>
<comment type="caution">
    <text evidence="2">The sequence shown here is derived from an EMBL/GenBank/DDBJ whole genome shotgun (WGS) entry which is preliminary data.</text>
</comment>
<dbReference type="Pfam" id="PF00455">
    <property type="entry name" value="DeoRC"/>
    <property type="match status" value="1"/>
</dbReference>
<dbReference type="InterPro" id="IPR037171">
    <property type="entry name" value="NagB/RpiA_transferase-like"/>
</dbReference>
<accession>A0ABW3M4E9</accession>
<feature type="domain" description="DeoR-like transcriptional repressor C-terminal sensor" evidence="1">
    <location>
        <begin position="348"/>
        <end position="414"/>
    </location>
</feature>
<proteinExistence type="predicted"/>
<dbReference type="SMART" id="SM01134">
    <property type="entry name" value="DeoRC"/>
    <property type="match status" value="1"/>
</dbReference>
<name>A0ABW3M4E9_9PSEU</name>